<organism evidence="2 3">
    <name type="scientific">Niallia nealsonii</name>
    <dbReference type="NCBI Taxonomy" id="115979"/>
    <lineage>
        <taxon>Bacteria</taxon>
        <taxon>Bacillati</taxon>
        <taxon>Bacillota</taxon>
        <taxon>Bacilli</taxon>
        <taxon>Bacillales</taxon>
        <taxon>Bacillaceae</taxon>
        <taxon>Niallia</taxon>
    </lineage>
</organism>
<feature type="chain" id="PRO_5014909944" evidence="1">
    <location>
        <begin position="26"/>
        <end position="252"/>
    </location>
</feature>
<evidence type="ECO:0000313" key="2">
    <source>
        <dbReference type="EMBL" id="PKG22959.1"/>
    </source>
</evidence>
<dbReference type="EMBL" id="PISE01000031">
    <property type="protein sequence ID" value="PKG22959.1"/>
    <property type="molecule type" value="Genomic_DNA"/>
</dbReference>
<feature type="signal peptide" evidence="1">
    <location>
        <begin position="1"/>
        <end position="25"/>
    </location>
</feature>
<keyword evidence="3" id="KW-1185">Reference proteome</keyword>
<accession>A0A2N0Z0D3</accession>
<dbReference type="OrthoDB" id="1653343at2"/>
<protein>
    <submittedName>
        <fullName evidence="2">Uncharacterized protein</fullName>
    </submittedName>
</protein>
<reference evidence="2 3" key="1">
    <citation type="journal article" date="2003" name="Int. J. Syst. Evol. Microbiol.">
        <title>Bacillus nealsonii sp. nov., isolated from a spacecraft-assembly facility, whose spores are gamma-radiation resistant.</title>
        <authorList>
            <person name="Venkateswaran K."/>
            <person name="Kempf M."/>
            <person name="Chen F."/>
            <person name="Satomi M."/>
            <person name="Nicholson W."/>
            <person name="Kern R."/>
        </authorList>
    </citation>
    <scope>NUCLEOTIDE SEQUENCE [LARGE SCALE GENOMIC DNA]</scope>
    <source>
        <strain evidence="2 3">FO-92</strain>
    </source>
</reference>
<dbReference type="AlphaFoldDB" id="A0A2N0Z0D3"/>
<evidence type="ECO:0000256" key="1">
    <source>
        <dbReference type="SAM" id="SignalP"/>
    </source>
</evidence>
<gene>
    <name evidence="2" type="ORF">CWS01_14900</name>
</gene>
<comment type="caution">
    <text evidence="2">The sequence shown here is derived from an EMBL/GenBank/DDBJ whole genome shotgun (WGS) entry which is preliminary data.</text>
</comment>
<proteinExistence type="predicted"/>
<sequence>MKKELLFAFAAFFFMSLSAITGVYALEKEEMEKIVQEKSIDFAKDGSNETVQLKGITIKEESNFFKELSLEVKNEADKTNTIPLEGGYKPTLETVDINGDQIKEIFITVFTNKKLSKATYYLYSVSKGNVEEIALPETPSISSQFKPDYKAELSISGQKTYLFNLYSKKDTYEKLGLYHNGQLNEPTELIVQPFSPLTVITYHEKPALKGKQKISGIAPVDTIAFLETIWTKTKKGWKLEKMTMKEISHHGQ</sequence>
<dbReference type="Proteomes" id="UP000233375">
    <property type="component" value="Unassembled WGS sequence"/>
</dbReference>
<keyword evidence="1" id="KW-0732">Signal</keyword>
<evidence type="ECO:0000313" key="3">
    <source>
        <dbReference type="Proteomes" id="UP000233375"/>
    </source>
</evidence>
<dbReference type="RefSeq" id="WP_101177981.1">
    <property type="nucleotide sequence ID" value="NZ_PISE01000031.1"/>
</dbReference>
<name>A0A2N0Z0D3_9BACI</name>